<dbReference type="RefSeq" id="WP_353567043.1">
    <property type="nucleotide sequence ID" value="NZ_BAABRI010000010.1"/>
</dbReference>
<dbReference type="CDD" id="cd00158">
    <property type="entry name" value="RHOD"/>
    <property type="match status" value="1"/>
</dbReference>
<evidence type="ECO:0000259" key="2">
    <source>
        <dbReference type="PROSITE" id="PS50206"/>
    </source>
</evidence>
<name>A0ABP9UQE2_9BACT</name>
<proteinExistence type="predicted"/>
<feature type="domain" description="Rhodanese" evidence="2">
    <location>
        <begin position="35"/>
        <end position="124"/>
    </location>
</feature>
<evidence type="ECO:0000256" key="1">
    <source>
        <dbReference type="SAM" id="SignalP"/>
    </source>
</evidence>
<feature type="chain" id="PRO_5046069223" description="Rhodanese domain-containing protein" evidence="1">
    <location>
        <begin position="21"/>
        <end position="270"/>
    </location>
</feature>
<dbReference type="SUPFAM" id="SSF52821">
    <property type="entry name" value="Rhodanese/Cell cycle control phosphatase"/>
    <property type="match status" value="1"/>
</dbReference>
<gene>
    <name evidence="3" type="ORF">Hsar01_02142</name>
</gene>
<feature type="signal peptide" evidence="1">
    <location>
        <begin position="1"/>
        <end position="20"/>
    </location>
</feature>
<dbReference type="Proteomes" id="UP001476282">
    <property type="component" value="Unassembled WGS sequence"/>
</dbReference>
<accession>A0ABP9UQE2</accession>
<evidence type="ECO:0000313" key="3">
    <source>
        <dbReference type="EMBL" id="GAA5482916.1"/>
    </source>
</evidence>
<dbReference type="InterPro" id="IPR036873">
    <property type="entry name" value="Rhodanese-like_dom_sf"/>
</dbReference>
<dbReference type="PROSITE" id="PS50206">
    <property type="entry name" value="RHODANESE_3"/>
    <property type="match status" value="1"/>
</dbReference>
<dbReference type="EMBL" id="BAABRI010000010">
    <property type="protein sequence ID" value="GAA5482916.1"/>
    <property type="molecule type" value="Genomic_DNA"/>
</dbReference>
<sequence>MSARSLFLLLLALAPAPALAGKLTAAQLAAILAQPAPHPVLIDIRPTAQYLQGSLPGAINIPGRVLLQKNMRFAHGCVLISDGISDKVNPAELAASLGQKGVSPADYLDGGMAAWSTYSDAAANSQPGAATVRGPESITYDDLIKLTGKTCLVDLRTAAERVVPKGHVSPLQELCTERKFTYFPDLESFHAAFRNPAAAAGAGTPPLVVLVGGEDTELPETEVEKLYLEGFHRSTVLLGGADIIANEGKRGLERQAGKTLTLPEPTAPNP</sequence>
<reference evidence="3 4" key="1">
    <citation type="submission" date="2024-02" db="EMBL/GenBank/DDBJ databases">
        <title>Haloferula sargassicola NBRC 104335.</title>
        <authorList>
            <person name="Ichikawa N."/>
            <person name="Katano-Makiyama Y."/>
            <person name="Hidaka K."/>
        </authorList>
    </citation>
    <scope>NUCLEOTIDE SEQUENCE [LARGE SCALE GENOMIC DNA]</scope>
    <source>
        <strain evidence="3 4">NBRC 104335</strain>
    </source>
</reference>
<comment type="caution">
    <text evidence="3">The sequence shown here is derived from an EMBL/GenBank/DDBJ whole genome shotgun (WGS) entry which is preliminary data.</text>
</comment>
<protein>
    <recommendedName>
        <fullName evidence="2">Rhodanese domain-containing protein</fullName>
    </recommendedName>
</protein>
<dbReference type="SMART" id="SM00450">
    <property type="entry name" value="RHOD"/>
    <property type="match status" value="1"/>
</dbReference>
<dbReference type="Gene3D" id="3.40.250.10">
    <property type="entry name" value="Rhodanese-like domain"/>
    <property type="match status" value="1"/>
</dbReference>
<keyword evidence="4" id="KW-1185">Reference proteome</keyword>
<dbReference type="Pfam" id="PF00581">
    <property type="entry name" value="Rhodanese"/>
    <property type="match status" value="1"/>
</dbReference>
<organism evidence="3 4">
    <name type="scientific">Haloferula sargassicola</name>
    <dbReference type="NCBI Taxonomy" id="490096"/>
    <lineage>
        <taxon>Bacteria</taxon>
        <taxon>Pseudomonadati</taxon>
        <taxon>Verrucomicrobiota</taxon>
        <taxon>Verrucomicrobiia</taxon>
        <taxon>Verrucomicrobiales</taxon>
        <taxon>Verrucomicrobiaceae</taxon>
        <taxon>Haloferula</taxon>
    </lineage>
</organism>
<evidence type="ECO:0000313" key="4">
    <source>
        <dbReference type="Proteomes" id="UP001476282"/>
    </source>
</evidence>
<keyword evidence="1" id="KW-0732">Signal</keyword>
<dbReference type="InterPro" id="IPR001763">
    <property type="entry name" value="Rhodanese-like_dom"/>
</dbReference>